<evidence type="ECO:0000259" key="3">
    <source>
        <dbReference type="SMART" id="SM00093"/>
    </source>
</evidence>
<evidence type="ECO:0000256" key="1">
    <source>
        <dbReference type="RuleBase" id="RU000411"/>
    </source>
</evidence>
<dbReference type="Gene3D" id="3.30.497.10">
    <property type="entry name" value="Antithrombin, subunit I, domain 2"/>
    <property type="match status" value="1"/>
</dbReference>
<evidence type="ECO:0000313" key="4">
    <source>
        <dbReference type="EMBL" id="MBL7627553.1"/>
    </source>
</evidence>
<feature type="signal peptide" evidence="2">
    <location>
        <begin position="1"/>
        <end position="24"/>
    </location>
</feature>
<dbReference type="GO" id="GO:0005615">
    <property type="term" value="C:extracellular space"/>
    <property type="evidence" value="ECO:0007669"/>
    <property type="project" value="InterPro"/>
</dbReference>
<dbReference type="Proteomes" id="UP000604475">
    <property type="component" value="Unassembled WGS sequence"/>
</dbReference>
<evidence type="ECO:0000256" key="2">
    <source>
        <dbReference type="SAM" id="SignalP"/>
    </source>
</evidence>
<keyword evidence="5" id="KW-1185">Reference proteome</keyword>
<dbReference type="PANTHER" id="PTHR11461">
    <property type="entry name" value="SERINE PROTEASE INHIBITOR, SERPIN"/>
    <property type="match status" value="1"/>
</dbReference>
<reference evidence="4" key="1">
    <citation type="submission" date="2020-12" db="EMBL/GenBank/DDBJ databases">
        <title>Genomic characterization of non-nitrogen-fixing Frankia strains.</title>
        <authorList>
            <person name="Carlos-Shanley C."/>
            <person name="Guerra T."/>
            <person name="Hahn D."/>
        </authorList>
    </citation>
    <scope>NUCLEOTIDE SEQUENCE</scope>
    <source>
        <strain evidence="4">CN6</strain>
    </source>
</reference>
<keyword evidence="2" id="KW-0732">Signal</keyword>
<protein>
    <submittedName>
        <fullName evidence="4">Serpin family protein</fullName>
    </submittedName>
</protein>
<name>A0A937UMZ2_9ACTN</name>
<gene>
    <name evidence="4" type="ORF">I7412_10290</name>
</gene>
<dbReference type="PROSITE" id="PS51257">
    <property type="entry name" value="PROKAR_LIPOPROTEIN"/>
    <property type="match status" value="1"/>
</dbReference>
<dbReference type="AlphaFoldDB" id="A0A937UMZ2"/>
<comment type="caution">
    <text evidence="4">The sequence shown here is derived from an EMBL/GenBank/DDBJ whole genome shotgun (WGS) entry which is preliminary data.</text>
</comment>
<dbReference type="InterPro" id="IPR042178">
    <property type="entry name" value="Serpin_sf_1"/>
</dbReference>
<evidence type="ECO:0000313" key="5">
    <source>
        <dbReference type="Proteomes" id="UP000604475"/>
    </source>
</evidence>
<dbReference type="SUPFAM" id="SSF56574">
    <property type="entry name" value="Serpins"/>
    <property type="match status" value="1"/>
</dbReference>
<feature type="chain" id="PRO_5037321394" evidence="2">
    <location>
        <begin position="25"/>
        <end position="445"/>
    </location>
</feature>
<dbReference type="InterPro" id="IPR023796">
    <property type="entry name" value="Serpin_dom"/>
</dbReference>
<dbReference type="InterPro" id="IPR006311">
    <property type="entry name" value="TAT_signal"/>
</dbReference>
<dbReference type="Pfam" id="PF00079">
    <property type="entry name" value="Serpin"/>
    <property type="match status" value="1"/>
</dbReference>
<feature type="domain" description="Serpin" evidence="3">
    <location>
        <begin position="75"/>
        <end position="442"/>
    </location>
</feature>
<dbReference type="InterPro" id="IPR042185">
    <property type="entry name" value="Serpin_sf_2"/>
</dbReference>
<dbReference type="InterPro" id="IPR023795">
    <property type="entry name" value="Serpin_CS"/>
</dbReference>
<dbReference type="GO" id="GO:0004867">
    <property type="term" value="F:serine-type endopeptidase inhibitor activity"/>
    <property type="evidence" value="ECO:0007669"/>
    <property type="project" value="InterPro"/>
</dbReference>
<comment type="similarity">
    <text evidence="1">Belongs to the serpin family.</text>
</comment>
<dbReference type="EMBL" id="JAEACQ010000161">
    <property type="protein sequence ID" value="MBL7627553.1"/>
    <property type="molecule type" value="Genomic_DNA"/>
</dbReference>
<organism evidence="4 5">
    <name type="scientific">Frankia nepalensis</name>
    <dbReference type="NCBI Taxonomy" id="1836974"/>
    <lineage>
        <taxon>Bacteria</taxon>
        <taxon>Bacillati</taxon>
        <taxon>Actinomycetota</taxon>
        <taxon>Actinomycetes</taxon>
        <taxon>Frankiales</taxon>
        <taxon>Frankiaceae</taxon>
        <taxon>Frankia</taxon>
    </lineage>
</organism>
<dbReference type="PANTHER" id="PTHR11461:SF211">
    <property type="entry name" value="GH10112P-RELATED"/>
    <property type="match status" value="1"/>
</dbReference>
<dbReference type="Gene3D" id="2.30.39.10">
    <property type="entry name" value="Alpha-1-antitrypsin, domain 1"/>
    <property type="match status" value="1"/>
</dbReference>
<dbReference type="PROSITE" id="PS00284">
    <property type="entry name" value="SERPIN"/>
    <property type="match status" value="1"/>
</dbReference>
<dbReference type="PROSITE" id="PS51318">
    <property type="entry name" value="TAT"/>
    <property type="match status" value="1"/>
</dbReference>
<dbReference type="RefSeq" id="WP_202999369.1">
    <property type="nucleotide sequence ID" value="NZ_JADWYU010000098.1"/>
</dbReference>
<accession>A0A937UMZ2</accession>
<proteinExistence type="inferred from homology"/>
<dbReference type="InterPro" id="IPR000215">
    <property type="entry name" value="Serpin_fam"/>
</dbReference>
<dbReference type="CDD" id="cd19590">
    <property type="entry name" value="serpin_thermopin-like"/>
    <property type="match status" value="1"/>
</dbReference>
<dbReference type="InterPro" id="IPR036186">
    <property type="entry name" value="Serpin_sf"/>
</dbReference>
<dbReference type="SMART" id="SM00093">
    <property type="entry name" value="SERPIN"/>
    <property type="match status" value="1"/>
</dbReference>
<sequence length="445" mass="46704">MLRRRDLLSAALLATAGLGAGALASGCGKDTSGAPPAGPGAGGGDLSVVTADLERAAADPAALAAAVTSVLAFTADLYRRAAAEPGNQVCSPYSVAVALGMTRAGARGRTAEEMDAVLHTPAGPEALHAGLNALALHVEGRAGEFEQHDDSVAEIVLDVANSLWGQRNLPWEQPFLDLLARYYGTGMRIVDYVDQQAREGAAKEINAWVSERTHERIPELVASGDLTELTRLVLVNAIYLRAPWLTPFQEAQPAPFTRADGSVVQAPTMSLVAAQLGYATGPGWQAVDIPYVGGQLAMAVVLPDPGRLAAVEAGLDGSALRGLLTGFRPAMVDLDLPRWKFRRRAYLGEPLEALGMRTAFTGDADLSGMTTAEHLLIDKVIHEAFIAVDEQGTEAAAATAVIARALSAVATEAHVTVDRPFLFVIHDRETAAPLFVGRVVDPTAD</sequence>